<dbReference type="Proteomes" id="UP001445472">
    <property type="component" value="Unassembled WGS sequence"/>
</dbReference>
<name>A0ABV1UXF2_9ACTN</name>
<dbReference type="EMBL" id="JBEPBX010000013">
    <property type="protein sequence ID" value="MER6615050.1"/>
    <property type="molecule type" value="Genomic_DNA"/>
</dbReference>
<keyword evidence="2" id="KW-1185">Reference proteome</keyword>
<comment type="caution">
    <text evidence="1">The sequence shown here is derived from an EMBL/GenBank/DDBJ whole genome shotgun (WGS) entry which is preliminary data.</text>
</comment>
<gene>
    <name evidence="1" type="ORF">ABT276_17100</name>
</gene>
<evidence type="ECO:0000313" key="2">
    <source>
        <dbReference type="Proteomes" id="UP001445472"/>
    </source>
</evidence>
<reference evidence="1 2" key="1">
    <citation type="submission" date="2024-06" db="EMBL/GenBank/DDBJ databases">
        <title>The Natural Products Discovery Center: Release of the First 8490 Sequenced Strains for Exploring Actinobacteria Biosynthetic Diversity.</title>
        <authorList>
            <person name="Kalkreuter E."/>
            <person name="Kautsar S.A."/>
            <person name="Yang D."/>
            <person name="Bader C.D."/>
            <person name="Teijaro C.N."/>
            <person name="Fluegel L."/>
            <person name="Davis C.M."/>
            <person name="Simpson J.R."/>
            <person name="Lauterbach L."/>
            <person name="Steele A.D."/>
            <person name="Gui C."/>
            <person name="Meng S."/>
            <person name="Li G."/>
            <person name="Viehrig K."/>
            <person name="Ye F."/>
            <person name="Su P."/>
            <person name="Kiefer A.F."/>
            <person name="Nichols A."/>
            <person name="Cepeda A.J."/>
            <person name="Yan W."/>
            <person name="Fan B."/>
            <person name="Jiang Y."/>
            <person name="Adhikari A."/>
            <person name="Zheng C.-J."/>
            <person name="Schuster L."/>
            <person name="Cowan T.M."/>
            <person name="Smanski M.J."/>
            <person name="Chevrette M.G."/>
            <person name="De Carvalho L.P.S."/>
            <person name="Shen B."/>
        </authorList>
    </citation>
    <scope>NUCLEOTIDE SEQUENCE [LARGE SCALE GENOMIC DNA]</scope>
    <source>
        <strain evidence="1 2">NPDC000837</strain>
    </source>
</reference>
<organism evidence="1 2">
    <name type="scientific">Streptomyces xantholiticus</name>
    <dbReference type="NCBI Taxonomy" id="68285"/>
    <lineage>
        <taxon>Bacteria</taxon>
        <taxon>Bacillati</taxon>
        <taxon>Actinomycetota</taxon>
        <taxon>Actinomycetes</taxon>
        <taxon>Kitasatosporales</taxon>
        <taxon>Streptomycetaceae</taxon>
        <taxon>Streptomyces</taxon>
    </lineage>
</organism>
<dbReference type="RefSeq" id="WP_351976713.1">
    <property type="nucleotide sequence ID" value="NZ_JBEPBX010000013.1"/>
</dbReference>
<protein>
    <submittedName>
        <fullName evidence="1">Uncharacterized protein</fullName>
    </submittedName>
</protein>
<proteinExistence type="predicted"/>
<accession>A0ABV1UXF2</accession>
<sequence length="64" mass="6923">MLWEIARALLEVCPASRESTRRGGSSREEVLAAMAAQVEDLNAEAAGLEQYLAENPPQSTAYAE</sequence>
<evidence type="ECO:0000313" key="1">
    <source>
        <dbReference type="EMBL" id="MER6615050.1"/>
    </source>
</evidence>